<protein>
    <submittedName>
        <fullName evidence="6">21 kDa protein-like</fullName>
    </submittedName>
</protein>
<evidence type="ECO:0000256" key="1">
    <source>
        <dbReference type="ARBA" id="ARBA00022729"/>
    </source>
</evidence>
<keyword evidence="5" id="KW-1185">Reference proteome</keyword>
<feature type="domain" description="Pectinesterase inhibitor" evidence="4">
    <location>
        <begin position="36"/>
        <end position="199"/>
    </location>
</feature>
<dbReference type="PANTHER" id="PTHR31080">
    <property type="entry name" value="PECTINESTERASE INHIBITOR-LIKE"/>
    <property type="match status" value="1"/>
</dbReference>
<dbReference type="InterPro" id="IPR051955">
    <property type="entry name" value="PME_Inhibitor"/>
</dbReference>
<accession>A0A6J1CJ83</accession>
<reference evidence="6" key="1">
    <citation type="submission" date="2025-08" db="UniProtKB">
        <authorList>
            <consortium name="RefSeq"/>
        </authorList>
    </citation>
    <scope>IDENTIFICATION</scope>
    <source>
        <strain evidence="6">OHB3-1</strain>
    </source>
</reference>
<gene>
    <name evidence="6" type="primary">LOC111011663</name>
</gene>
<keyword evidence="1 3" id="KW-0732">Signal</keyword>
<name>A0A6J1CJ83_MOMCH</name>
<dbReference type="PANTHER" id="PTHR31080:SF161">
    <property type="entry name" value="OS10G0508700 PROTEIN"/>
    <property type="match status" value="1"/>
</dbReference>
<feature type="signal peptide" evidence="3">
    <location>
        <begin position="1"/>
        <end position="28"/>
    </location>
</feature>
<dbReference type="GeneID" id="111011663"/>
<sequence length="206" mass="22721">MESQTLKLKSLLIILFFFLSTTLLPTSAVASSAVRPPKAHIRKACKPTPYPRLCEASLSLYASETKRTQQELCRAALVSSLKAAQNATSTISTIFRRRGLSRPSPYEAEVIGDCTDNLKDSIDELRRASAAIKSLYRTQDVEFQISSIKTWVSAAETDVMTCTDGVNGDGGRKVRSKVKSEVKKSTMNVIRQISNALSLINNLKYK</sequence>
<organism evidence="5 6">
    <name type="scientific">Momordica charantia</name>
    <name type="common">Bitter gourd</name>
    <name type="synonym">Balsam pear</name>
    <dbReference type="NCBI Taxonomy" id="3673"/>
    <lineage>
        <taxon>Eukaryota</taxon>
        <taxon>Viridiplantae</taxon>
        <taxon>Streptophyta</taxon>
        <taxon>Embryophyta</taxon>
        <taxon>Tracheophyta</taxon>
        <taxon>Spermatophyta</taxon>
        <taxon>Magnoliopsida</taxon>
        <taxon>eudicotyledons</taxon>
        <taxon>Gunneridae</taxon>
        <taxon>Pentapetalae</taxon>
        <taxon>rosids</taxon>
        <taxon>fabids</taxon>
        <taxon>Cucurbitales</taxon>
        <taxon>Cucurbitaceae</taxon>
        <taxon>Momordiceae</taxon>
        <taxon>Momordica</taxon>
    </lineage>
</organism>
<dbReference type="SMART" id="SM00856">
    <property type="entry name" value="PMEI"/>
    <property type="match status" value="1"/>
</dbReference>
<dbReference type="SUPFAM" id="SSF101148">
    <property type="entry name" value="Plant invertase/pectin methylesterase inhibitor"/>
    <property type="match status" value="1"/>
</dbReference>
<evidence type="ECO:0000313" key="5">
    <source>
        <dbReference type="Proteomes" id="UP000504603"/>
    </source>
</evidence>
<comment type="similarity">
    <text evidence="2">Belongs to the PMEI family.</text>
</comment>
<dbReference type="InterPro" id="IPR035513">
    <property type="entry name" value="Invertase/methylesterase_inhib"/>
</dbReference>
<dbReference type="AlphaFoldDB" id="A0A6J1CJ83"/>
<dbReference type="Pfam" id="PF04043">
    <property type="entry name" value="PMEI"/>
    <property type="match status" value="1"/>
</dbReference>
<evidence type="ECO:0000259" key="4">
    <source>
        <dbReference type="SMART" id="SM00856"/>
    </source>
</evidence>
<dbReference type="NCBIfam" id="TIGR01614">
    <property type="entry name" value="PME_inhib"/>
    <property type="match status" value="1"/>
</dbReference>
<dbReference type="KEGG" id="mcha:111011663"/>
<dbReference type="RefSeq" id="XP_022141207.1">
    <property type="nucleotide sequence ID" value="XM_022285515.1"/>
</dbReference>
<dbReference type="InterPro" id="IPR006501">
    <property type="entry name" value="Pectinesterase_inhib_dom"/>
</dbReference>
<proteinExistence type="inferred from homology"/>
<dbReference type="Gene3D" id="1.20.140.40">
    <property type="entry name" value="Invertase/pectin methylesterase inhibitor family protein"/>
    <property type="match status" value="1"/>
</dbReference>
<dbReference type="CDD" id="cd15798">
    <property type="entry name" value="PMEI-like_3"/>
    <property type="match status" value="1"/>
</dbReference>
<evidence type="ECO:0000256" key="2">
    <source>
        <dbReference type="ARBA" id="ARBA00038471"/>
    </source>
</evidence>
<feature type="chain" id="PRO_5027056261" evidence="3">
    <location>
        <begin position="29"/>
        <end position="206"/>
    </location>
</feature>
<dbReference type="OrthoDB" id="1430376at2759"/>
<evidence type="ECO:0000256" key="3">
    <source>
        <dbReference type="SAM" id="SignalP"/>
    </source>
</evidence>
<evidence type="ECO:0000313" key="6">
    <source>
        <dbReference type="RefSeq" id="XP_022141207.1"/>
    </source>
</evidence>
<dbReference type="GO" id="GO:0004857">
    <property type="term" value="F:enzyme inhibitor activity"/>
    <property type="evidence" value="ECO:0007669"/>
    <property type="project" value="InterPro"/>
</dbReference>
<dbReference type="Proteomes" id="UP000504603">
    <property type="component" value="Unplaced"/>
</dbReference>